<dbReference type="SMART" id="SM00462">
    <property type="entry name" value="PTB"/>
    <property type="match status" value="1"/>
</dbReference>
<feature type="domain" description="PID" evidence="2">
    <location>
        <begin position="35"/>
        <end position="181"/>
    </location>
</feature>
<keyword evidence="4" id="KW-1185">Reference proteome</keyword>
<dbReference type="PANTHER" id="PTHR16265:SF1">
    <property type="entry name" value="PTB-CONTAINING, CUBILIN AND LRP1-INTERACTING PROTEIN"/>
    <property type="match status" value="1"/>
</dbReference>
<organism evidence="3 4">
    <name type="scientific">Patiria miniata</name>
    <name type="common">Bat star</name>
    <name type="synonym">Asterina miniata</name>
    <dbReference type="NCBI Taxonomy" id="46514"/>
    <lineage>
        <taxon>Eukaryota</taxon>
        <taxon>Metazoa</taxon>
        <taxon>Echinodermata</taxon>
        <taxon>Eleutherozoa</taxon>
        <taxon>Asterozoa</taxon>
        <taxon>Asteroidea</taxon>
        <taxon>Valvatacea</taxon>
        <taxon>Valvatida</taxon>
        <taxon>Asterinidae</taxon>
        <taxon>Patiria</taxon>
    </lineage>
</organism>
<dbReference type="InterPro" id="IPR006020">
    <property type="entry name" value="PTB/PI_dom"/>
</dbReference>
<feature type="region of interest" description="Disordered" evidence="1">
    <location>
        <begin position="172"/>
        <end position="204"/>
    </location>
</feature>
<dbReference type="CDD" id="cd13160">
    <property type="entry name" value="PTB_LDLRAP_insect-like"/>
    <property type="match status" value="1"/>
</dbReference>
<dbReference type="OrthoDB" id="9994289at2759"/>
<dbReference type="EnsemblMetazoa" id="XM_038203170.1">
    <property type="protein sequence ID" value="XP_038059098.1"/>
    <property type="gene ID" value="LOC119730332"/>
</dbReference>
<feature type="region of interest" description="Disordered" evidence="1">
    <location>
        <begin position="236"/>
        <end position="347"/>
    </location>
</feature>
<dbReference type="InterPro" id="IPR011993">
    <property type="entry name" value="PH-like_dom_sf"/>
</dbReference>
<feature type="region of interest" description="Disordered" evidence="1">
    <location>
        <begin position="442"/>
        <end position="488"/>
    </location>
</feature>
<feature type="compositionally biased region" description="Low complexity" evidence="1">
    <location>
        <begin position="400"/>
        <end position="420"/>
    </location>
</feature>
<dbReference type="GO" id="GO:0051881">
    <property type="term" value="P:regulation of mitochondrial membrane potential"/>
    <property type="evidence" value="ECO:0007669"/>
    <property type="project" value="InterPro"/>
</dbReference>
<feature type="compositionally biased region" description="Polar residues" evidence="1">
    <location>
        <begin position="317"/>
        <end position="341"/>
    </location>
</feature>
<dbReference type="AlphaFoldDB" id="A0A914A5L7"/>
<dbReference type="GO" id="GO:0046627">
    <property type="term" value="P:negative regulation of insulin receptor signaling pathway"/>
    <property type="evidence" value="ECO:0007669"/>
    <property type="project" value="InterPro"/>
</dbReference>
<evidence type="ECO:0000313" key="3">
    <source>
        <dbReference type="EnsemblMetazoa" id="XP_038059098.1"/>
    </source>
</evidence>
<protein>
    <recommendedName>
        <fullName evidence="2">PID domain-containing protein</fullName>
    </recommendedName>
</protein>
<evidence type="ECO:0000256" key="1">
    <source>
        <dbReference type="SAM" id="MobiDB-lite"/>
    </source>
</evidence>
<feature type="region of interest" description="Disordered" evidence="1">
    <location>
        <begin position="385"/>
        <end position="421"/>
    </location>
</feature>
<dbReference type="Pfam" id="PF14719">
    <property type="entry name" value="PID_2"/>
    <property type="match status" value="1"/>
</dbReference>
<dbReference type="OMA" id="QMHNSHE"/>
<accession>A0A914A5L7</accession>
<name>A0A914A5L7_PATMI</name>
<evidence type="ECO:0000259" key="2">
    <source>
        <dbReference type="PROSITE" id="PS01179"/>
    </source>
</evidence>
<feature type="compositionally biased region" description="Basic and acidic residues" evidence="1">
    <location>
        <begin position="172"/>
        <end position="181"/>
    </location>
</feature>
<dbReference type="PANTHER" id="PTHR16265">
    <property type="entry name" value="PTB-CONTAINING, CUBILIN AND LRP1-INTERACTING PROTEIN"/>
    <property type="match status" value="1"/>
</dbReference>
<dbReference type="GO" id="GO:0042127">
    <property type="term" value="P:regulation of cell population proliferation"/>
    <property type="evidence" value="ECO:0007669"/>
    <property type="project" value="InterPro"/>
</dbReference>
<proteinExistence type="predicted"/>
<evidence type="ECO:0000313" key="4">
    <source>
        <dbReference type="Proteomes" id="UP000887568"/>
    </source>
</evidence>
<sequence>MASKALLRRKKEEKKISRKLVVPKEQEQMEKCPVFKVHYLGKIPARGEYGRDYIDEPVETLLKLKDRHSKLPKTVLQITEKGFHFLDVNGPFGKEKHVLIPIHHVCYGVADEQNPQVFAMITRTDSNPENSLLECHAFLCDRRKVAAQITYWLLRTFLHVFEDLQRRRRERQERKLRRQADAMDNAASTSRQIGGLQDIPPVSPTETIAPDIYSITLEGSKENGGVKAVGLLRNKPSSIGKKVGPRGDDPTGSPRTGGGKKFATVPAMRIGTNDDPSGGGARWRQPVHQMHNSHESLNYHPPLKVSVSAGPPVAPRRSQNGDTNSSRPHSFNDGRPNNSHQNDPRAVPQPLVVQPLEVNGLSNPNAPLHHQRQERARFMKNPMATRASPAKIPVNRPGNRLLSSTGTSPSSSAGSTGRRSLISKEETDFIFIQMLQEEFSVLDGGSSDSNSTIRRVTGPYSSTDRQRPPGADPGSNSVAAPPLDQKLSSQDIEKRIREWLKRTSPDAENISFDDSGLDRISLAGTLANHNSNRTAADTSRFVPSTRPALSQIDRKGAGGTFNHMPSDREYF</sequence>
<dbReference type="Proteomes" id="UP000887568">
    <property type="component" value="Unplaced"/>
</dbReference>
<feature type="compositionally biased region" description="Polar residues" evidence="1">
    <location>
        <begin position="446"/>
        <end position="463"/>
    </location>
</feature>
<dbReference type="SUPFAM" id="SSF50729">
    <property type="entry name" value="PH domain-like"/>
    <property type="match status" value="1"/>
</dbReference>
<dbReference type="GeneID" id="119730332"/>
<dbReference type="InterPro" id="IPR039112">
    <property type="entry name" value="PID1"/>
</dbReference>
<dbReference type="PROSITE" id="PS01179">
    <property type="entry name" value="PID"/>
    <property type="match status" value="1"/>
</dbReference>
<reference evidence="3" key="1">
    <citation type="submission" date="2022-11" db="UniProtKB">
        <authorList>
            <consortium name="EnsemblMetazoa"/>
        </authorList>
    </citation>
    <scope>IDENTIFICATION</scope>
</reference>
<dbReference type="Gene3D" id="2.30.29.30">
    <property type="entry name" value="Pleckstrin-homology domain (PH domain)/Phosphotyrosine-binding domain (PTB)"/>
    <property type="match status" value="1"/>
</dbReference>
<dbReference type="RefSeq" id="XP_038059098.1">
    <property type="nucleotide sequence ID" value="XM_038203170.1"/>
</dbReference>